<comment type="caution">
    <text evidence="10">The sequence shown here is derived from an EMBL/GenBank/DDBJ whole genome shotgun (WGS) entry which is preliminary data.</text>
</comment>
<keyword evidence="6 7" id="KW-0472">Membrane</keyword>
<evidence type="ECO:0000256" key="7">
    <source>
        <dbReference type="SAM" id="Phobius"/>
    </source>
</evidence>
<sequence>MNVYLEILIRTAAALVLLLFIAKILGKQTISNMTFLDFVTSITVGSIAANMSFNESINWRHFILAFTVFTLASLLLSVLAMKSRKWRNRISGSPTVMIEDGKMLEDNMRKMRYTLDSLNQALREKDIFNVDEVKYAVLEDNGKLSVLRKEKYQHATKQDVMHASNGEHFPVELIMDGQVIDKNLQKSNLTREWLEQELQKKGKSISDVFYAVRGTHRQLFFDYYKDQVNKPIDKE</sequence>
<evidence type="ECO:0000256" key="4">
    <source>
        <dbReference type="ARBA" id="ARBA00022692"/>
    </source>
</evidence>
<evidence type="ECO:0000313" key="11">
    <source>
        <dbReference type="Proteomes" id="UP001580407"/>
    </source>
</evidence>
<evidence type="ECO:0000259" key="8">
    <source>
        <dbReference type="Pfam" id="PF04239"/>
    </source>
</evidence>
<evidence type="ECO:0000256" key="3">
    <source>
        <dbReference type="ARBA" id="ARBA00022475"/>
    </source>
</evidence>
<dbReference type="EMBL" id="JBHILM010000021">
    <property type="protein sequence ID" value="MFB5682945.1"/>
    <property type="molecule type" value="Genomic_DNA"/>
</dbReference>
<organism evidence="10 11">
    <name type="scientific">Paenibacillus terreus</name>
    <dbReference type="NCBI Taxonomy" id="1387834"/>
    <lineage>
        <taxon>Bacteria</taxon>
        <taxon>Bacillati</taxon>
        <taxon>Bacillota</taxon>
        <taxon>Bacilli</taxon>
        <taxon>Bacillales</taxon>
        <taxon>Paenibacillaceae</taxon>
        <taxon>Paenibacillus</taxon>
    </lineage>
</organism>
<dbReference type="Pfam" id="PF04239">
    <property type="entry name" value="DUF421"/>
    <property type="match status" value="1"/>
</dbReference>
<keyword evidence="3" id="KW-1003">Cell membrane</keyword>
<evidence type="ECO:0000313" key="10">
    <source>
        <dbReference type="EMBL" id="MFB5682945.1"/>
    </source>
</evidence>
<evidence type="ECO:0000256" key="6">
    <source>
        <dbReference type="ARBA" id="ARBA00023136"/>
    </source>
</evidence>
<dbReference type="InterPro" id="IPR048454">
    <property type="entry name" value="YetF_N"/>
</dbReference>
<dbReference type="RefSeq" id="WP_375526688.1">
    <property type="nucleotide sequence ID" value="NZ_JBHILM010000021.1"/>
</dbReference>
<keyword evidence="11" id="KW-1185">Reference proteome</keyword>
<dbReference type="PANTHER" id="PTHR34582:SF7">
    <property type="entry name" value="UPF0702 TRANSMEMBRANE PROTEIN YDFS"/>
    <property type="match status" value="1"/>
</dbReference>
<dbReference type="Proteomes" id="UP001580407">
    <property type="component" value="Unassembled WGS sequence"/>
</dbReference>
<evidence type="ECO:0000256" key="2">
    <source>
        <dbReference type="ARBA" id="ARBA00006448"/>
    </source>
</evidence>
<evidence type="ECO:0000256" key="5">
    <source>
        <dbReference type="ARBA" id="ARBA00022989"/>
    </source>
</evidence>
<keyword evidence="5 7" id="KW-1133">Transmembrane helix</keyword>
<evidence type="ECO:0000259" key="9">
    <source>
        <dbReference type="Pfam" id="PF20730"/>
    </source>
</evidence>
<dbReference type="InterPro" id="IPR007353">
    <property type="entry name" value="DUF421"/>
</dbReference>
<evidence type="ECO:0000256" key="1">
    <source>
        <dbReference type="ARBA" id="ARBA00004651"/>
    </source>
</evidence>
<feature type="transmembrane region" description="Helical" evidence="7">
    <location>
        <begin position="7"/>
        <end position="26"/>
    </location>
</feature>
<dbReference type="InterPro" id="IPR023090">
    <property type="entry name" value="UPF0702_alpha/beta_dom_sf"/>
</dbReference>
<dbReference type="Gene3D" id="3.30.240.20">
    <property type="entry name" value="bsu07140 like domains"/>
    <property type="match status" value="2"/>
</dbReference>
<dbReference type="Pfam" id="PF20730">
    <property type="entry name" value="YetF_N"/>
    <property type="match status" value="1"/>
</dbReference>
<dbReference type="PANTHER" id="PTHR34582">
    <property type="entry name" value="UPF0702 TRANSMEMBRANE PROTEIN YCAP"/>
    <property type="match status" value="1"/>
</dbReference>
<feature type="domain" description="YetF-like N-terminal transmembrane" evidence="9">
    <location>
        <begin position="4"/>
        <end position="77"/>
    </location>
</feature>
<proteinExistence type="inferred from homology"/>
<comment type="subcellular location">
    <subcellularLocation>
        <location evidence="1">Cell membrane</location>
        <topology evidence="1">Multi-pass membrane protein</topology>
    </subcellularLocation>
</comment>
<comment type="similarity">
    <text evidence="2">Belongs to the UPF0702 family.</text>
</comment>
<feature type="domain" description="YetF C-terminal" evidence="8">
    <location>
        <begin position="82"/>
        <end position="211"/>
    </location>
</feature>
<protein>
    <submittedName>
        <fullName evidence="10">DUF421 domain-containing protein</fullName>
    </submittedName>
</protein>
<feature type="transmembrane region" description="Helical" evidence="7">
    <location>
        <begin position="59"/>
        <end position="81"/>
    </location>
</feature>
<reference evidence="10 11" key="1">
    <citation type="submission" date="2024-09" db="EMBL/GenBank/DDBJ databases">
        <authorList>
            <person name="Ruan L."/>
        </authorList>
    </citation>
    <scope>NUCLEOTIDE SEQUENCE [LARGE SCALE GENOMIC DNA]</scope>
    <source>
        <strain evidence="10 11">D33</strain>
    </source>
</reference>
<accession>A0ABV5BBJ8</accession>
<name>A0ABV5BBJ8_9BACL</name>
<gene>
    <name evidence="10" type="ORF">ACE3NQ_18675</name>
</gene>
<keyword evidence="4 7" id="KW-0812">Transmembrane</keyword>